<dbReference type="InterPro" id="IPR043148">
    <property type="entry name" value="TagF_C"/>
</dbReference>
<reference evidence="2 3" key="1">
    <citation type="journal article" date="2014" name="Genome Announc.">
        <title>Draft Genome Sequence of Lysobacter capsici AZ78, a Bacterium Antagonistic to Plant-Pathogenic Oomycetes.</title>
        <authorList>
            <person name="Puopolo G."/>
            <person name="Sonego P."/>
            <person name="Engelen K."/>
            <person name="Pertot I."/>
        </authorList>
    </citation>
    <scope>NUCLEOTIDE SEQUENCE [LARGE SCALE GENOMIC DNA]</scope>
    <source>
        <strain evidence="2 3">AZ78</strain>
    </source>
</reference>
<keyword evidence="2" id="KW-0548">Nucleotidyltransferase</keyword>
<evidence type="ECO:0000313" key="3">
    <source>
        <dbReference type="Proteomes" id="UP000023435"/>
    </source>
</evidence>
<feature type="domain" description="Cytidyltransferase-like" evidence="1">
    <location>
        <begin position="6"/>
        <end position="82"/>
    </location>
</feature>
<keyword evidence="2" id="KW-0808">Transferase</keyword>
<dbReference type="Gene3D" id="3.40.50.620">
    <property type="entry name" value="HUPs"/>
    <property type="match status" value="1"/>
</dbReference>
<evidence type="ECO:0000259" key="1">
    <source>
        <dbReference type="Pfam" id="PF01467"/>
    </source>
</evidence>
<dbReference type="InterPro" id="IPR004821">
    <property type="entry name" value="Cyt_trans-like"/>
</dbReference>
<dbReference type="GO" id="GO:0047348">
    <property type="term" value="F:glycerol-3-phosphate cytidylyltransferase activity"/>
    <property type="evidence" value="ECO:0007669"/>
    <property type="project" value="UniProtKB-EC"/>
</dbReference>
<dbReference type="EC" id="2.7.7.39" evidence="2"/>
<dbReference type="SUPFAM" id="SSF52374">
    <property type="entry name" value="Nucleotidylyl transferase"/>
    <property type="match status" value="1"/>
</dbReference>
<dbReference type="Gene3D" id="3.40.50.12580">
    <property type="match status" value="1"/>
</dbReference>
<comment type="caution">
    <text evidence="2">The sequence shown here is derived from an EMBL/GenBank/DDBJ whole genome shotgun (WGS) entry which is preliminary data.</text>
</comment>
<dbReference type="Pfam" id="PF01467">
    <property type="entry name" value="CTP_transf_like"/>
    <property type="match status" value="1"/>
</dbReference>
<dbReference type="Proteomes" id="UP000023435">
    <property type="component" value="Unassembled WGS sequence"/>
</dbReference>
<evidence type="ECO:0000313" key="2">
    <source>
        <dbReference type="EMBL" id="KWS06912.1"/>
    </source>
</evidence>
<dbReference type="InterPro" id="IPR014729">
    <property type="entry name" value="Rossmann-like_a/b/a_fold"/>
</dbReference>
<dbReference type="SUPFAM" id="SSF53756">
    <property type="entry name" value="UDP-Glycosyltransferase/glycogen phosphorylase"/>
    <property type="match status" value="1"/>
</dbReference>
<dbReference type="AlphaFoldDB" id="A0A108UD39"/>
<gene>
    <name evidence="2" type="ORF">AZ78_4472</name>
</gene>
<proteinExistence type="predicted"/>
<accession>A0A108UD39</accession>
<organism evidence="2 3">
    <name type="scientific">Lysobacter capsici AZ78</name>
    <dbReference type="NCBI Taxonomy" id="1444315"/>
    <lineage>
        <taxon>Bacteria</taxon>
        <taxon>Pseudomonadati</taxon>
        <taxon>Pseudomonadota</taxon>
        <taxon>Gammaproteobacteria</taxon>
        <taxon>Lysobacterales</taxon>
        <taxon>Lysobacteraceae</taxon>
        <taxon>Lysobacter</taxon>
    </lineage>
</organism>
<protein>
    <submittedName>
        <fullName evidence="2">Glycerol-3-phosphate cytidylyltransferase</fullName>
        <ecNumber evidence="2">2.7.7.39</ecNumber>
    </submittedName>
</protein>
<sequence length="779" mass="85991">MNAQKGKRSFFDQKHRMECVAALKVVDEVFFEDSLERKDQYIREHGADLLVMGDDWRGKFDWVSCEVVYLPRTPGISSTEVKLELGGRFKCKRVLFGDTYIRKHYDCALSLVNELTAANIAPIFSTGQTLPSGVDCDCLVYFNLPVSAPAGEYASKPRVLIDHGASHLKWFLSNPARFDFFDVIVTAGPDHTNALLTFFSDIGGSYGKVRSAGFIKSGQLLQPPSLSREQIALKYALDPARPIILFAPTWHISNNPDMAAAILEIAKIENHVALLHPETAHLDVSRLNVAPNESGVVSELLKHADCVVSDLSSTIYEAAALGRPVVQLLLREYSDNNAVVYDFPYAAGTAELFCGGLPTRPDGVARAVDRVLAGDEHVAVALQRMRNRIMRGTRIEAGSVKAVATEIARACDMAQERSLPELRAQRKTESSYSAAHQNLFFSRNRLIAQKGGRFKGVNESSSREAIECALAAVDWVELDFSRCADGVVVAQSGTESKYGFEQAFISTSTEQFLRSRFEGGLTPIAVENAIELCARKGRALVCGISSDRDYEFIISHLASMSRSAGLINQVVVKCYSVENFNAALRAGFSRAILSVENRYANDPLGSEAFDFIDTCLMINSHCVVGIDIPYKNPSMALSCLDDPRTIGLYATWKRVYVHGAPPKEYGRILNQNFGVFAHGYSAVHDFSNKPRNFHWPTYLFLHPDVAKAGLANPVGATLHYLIYGAKEGRATRYSAPADFLHGTYLDLNPGLRDAGIGGEHSAKAHWTKYGAMENRRYRR</sequence>
<keyword evidence="3" id="KW-1185">Reference proteome</keyword>
<dbReference type="EMBL" id="JAJA02000001">
    <property type="protein sequence ID" value="KWS06912.1"/>
    <property type="molecule type" value="Genomic_DNA"/>
</dbReference>
<name>A0A108UD39_9GAMM</name>